<dbReference type="Proteomes" id="UP000043764">
    <property type="component" value="Unassembled WGS sequence"/>
</dbReference>
<evidence type="ECO:0000256" key="5">
    <source>
        <dbReference type="PIRSR" id="PIRSR001227-2"/>
    </source>
</evidence>
<evidence type="ECO:0000313" key="7">
    <source>
        <dbReference type="EMBL" id="CRL11286.1"/>
    </source>
</evidence>
<sequence length="825" mass="90924">MQLLFRWLLRFAAGLILLSVLGLSLIYFLAAQSLPDYDKEIALPGLLAPVEIVRDNANVPHIFGSYGASDEDVYFGLGYAHAQDRLWQMTVLRRTAKGRLSEIFGSRTVPVDTLVRRLDIYRLAQQSVSAQTPEAMTALQAYSAGVNARLQEINDDALGRGAPEMFLFNVPMAPWQPADSIALMKLMALKLSGHMQEEILRARVSLALPDPERLRDILPDAPGKGIAALPEYAALFPSLNRHAAATAPFPDLPLMPIAPRGQAGASNAWAAAPNRSAAGGTLLANDPHLELTAPGIWYLARLELGTGGIIGATIPGIPAVLTGRSDLMGWGVTSSYMDDQDLFIEQLNPENPEEYLTPDGYKRFETRPSIINIKGETPVTLTLRWTDNGPVMPRSLFNLGSITPPGHVISLGWTGLSPQDTSVSAALALMRANSVEEAIEIGEGFIAPSQNITLADRNSIALKTVGAIPARDARHQSQGRLPSQGWRAENRWLGRAPYAANPEFVEPVGGILGNTNNKLLDRPFPNHVSFEWGDTQRINRWQRLMQDRQVHTRDSFIEAQLDTVSYTARTLLPLIGADLWFTGEAAAEGTRERQRQIALSLLSEWNGEMNEHLPEPLIYAAWVRALQKRLITDDLGPLEAEFKHVDPLFLERVYRNVQGAAEWCDVRQSAPRETCTDIARLALDDALIWIEETYGTALESLRWGDAHQATQNHEVLGEVPFLRVFLNITQSTSGGDNTLQRGRTSGEAPTPFHNVHAAGYRGVYDFADPDSSVFILSTGQSGHFLSRHYDDMSQLWRRGEYIPMSLDEDLARAAAVGITRLLPVN</sequence>
<feature type="transmembrane region" description="Helical" evidence="6">
    <location>
        <begin position="7"/>
        <end position="30"/>
    </location>
</feature>
<evidence type="ECO:0000313" key="8">
    <source>
        <dbReference type="Proteomes" id="UP000043764"/>
    </source>
</evidence>
<dbReference type="GO" id="GO:0017000">
    <property type="term" value="P:antibiotic biosynthetic process"/>
    <property type="evidence" value="ECO:0007669"/>
    <property type="project" value="InterPro"/>
</dbReference>
<feature type="active site" description="Nucleophile" evidence="4">
    <location>
        <position position="266"/>
    </location>
</feature>
<dbReference type="Gene3D" id="1.10.1400.10">
    <property type="match status" value="1"/>
</dbReference>
<dbReference type="GO" id="GO:0016811">
    <property type="term" value="F:hydrolase activity, acting on carbon-nitrogen (but not peptide) bonds, in linear amides"/>
    <property type="evidence" value="ECO:0007669"/>
    <property type="project" value="InterPro"/>
</dbReference>
<dbReference type="Gene3D" id="1.10.439.10">
    <property type="entry name" value="Penicillin Amidohydrolase, domain 1"/>
    <property type="match status" value="1"/>
</dbReference>
<dbReference type="CDD" id="cd03747">
    <property type="entry name" value="Ntn_PGA_like"/>
    <property type="match status" value="1"/>
</dbReference>
<evidence type="ECO:0000256" key="4">
    <source>
        <dbReference type="PIRSR" id="PIRSR001227-1"/>
    </source>
</evidence>
<feature type="binding site" evidence="5">
    <location>
        <position position="341"/>
    </location>
    <ligand>
        <name>Ca(2+)</name>
        <dbReference type="ChEBI" id="CHEBI:29108"/>
    </ligand>
</feature>
<keyword evidence="8" id="KW-1185">Reference proteome</keyword>
<evidence type="ECO:0000256" key="3">
    <source>
        <dbReference type="ARBA" id="ARBA00023145"/>
    </source>
</evidence>
<evidence type="ECO:0000256" key="2">
    <source>
        <dbReference type="ARBA" id="ARBA00022801"/>
    </source>
</evidence>
<keyword evidence="3" id="KW-0865">Zymogen</keyword>
<dbReference type="EMBL" id="CVRL01000025">
    <property type="protein sequence ID" value="CRL11286.1"/>
    <property type="molecule type" value="Genomic_DNA"/>
</dbReference>
<dbReference type="GO" id="GO:0046872">
    <property type="term" value="F:metal ion binding"/>
    <property type="evidence" value="ECO:0007669"/>
    <property type="project" value="UniProtKB-KW"/>
</dbReference>
<feature type="binding site" evidence="5">
    <location>
        <position position="198"/>
    </location>
    <ligand>
        <name>Ca(2+)</name>
        <dbReference type="ChEBI" id="CHEBI:29108"/>
    </ligand>
</feature>
<dbReference type="AlphaFoldDB" id="A0A0H5D2C0"/>
<gene>
    <name evidence="7" type="primary">quiP</name>
    <name evidence="7" type="ORF">NIT7321_02139</name>
</gene>
<keyword evidence="5" id="KW-0479">Metal-binding</keyword>
<dbReference type="InterPro" id="IPR029055">
    <property type="entry name" value="Ntn_hydrolases_N"/>
</dbReference>
<dbReference type="PANTHER" id="PTHR34218:SF4">
    <property type="entry name" value="ACYL-HOMOSERINE LACTONE ACYLASE QUIP"/>
    <property type="match status" value="1"/>
</dbReference>
<dbReference type="SUPFAM" id="SSF56235">
    <property type="entry name" value="N-terminal nucleophile aminohydrolases (Ntn hydrolases)"/>
    <property type="match status" value="1"/>
</dbReference>
<keyword evidence="6" id="KW-0472">Membrane</keyword>
<protein>
    <submittedName>
        <fullName evidence="7">Acyl-homoserine lactone acylase QuiP</fullName>
        <ecNumber evidence="7">3.5.1.97</ecNumber>
    </submittedName>
</protein>
<dbReference type="InterPro" id="IPR043147">
    <property type="entry name" value="Penicillin_amidase_A-knob"/>
</dbReference>
<organism evidence="7 8">
    <name type="scientific">Phaeobacter italicus</name>
    <dbReference type="NCBI Taxonomy" id="481446"/>
    <lineage>
        <taxon>Bacteria</taxon>
        <taxon>Pseudomonadati</taxon>
        <taxon>Pseudomonadota</taxon>
        <taxon>Alphaproteobacteria</taxon>
        <taxon>Rhodobacterales</taxon>
        <taxon>Roseobacteraceae</taxon>
        <taxon>Phaeobacter</taxon>
    </lineage>
</organism>
<comment type="cofactor">
    <cofactor evidence="5">
        <name>Ca(2+)</name>
        <dbReference type="ChEBI" id="CHEBI:29108"/>
    </cofactor>
    <text evidence="5">Binds 1 Ca(2+) ion per dimer.</text>
</comment>
<keyword evidence="6" id="KW-0812">Transmembrane</keyword>
<dbReference type="EC" id="3.5.1.97" evidence="7"/>
<accession>A0A0H5D2C0</accession>
<proteinExistence type="inferred from homology"/>
<dbReference type="Gene3D" id="2.30.120.10">
    <property type="match status" value="1"/>
</dbReference>
<dbReference type="InterPro" id="IPR043146">
    <property type="entry name" value="Penicillin_amidase_N_B-knob"/>
</dbReference>
<dbReference type="InterPro" id="IPR002692">
    <property type="entry name" value="S45"/>
</dbReference>
<reference evidence="8" key="1">
    <citation type="submission" date="2015-05" db="EMBL/GenBank/DDBJ databases">
        <authorList>
            <person name="Rodrigo-Torres Lidia"/>
            <person name="Arahal R.David."/>
        </authorList>
    </citation>
    <scope>NUCLEOTIDE SEQUENCE [LARGE SCALE GENOMIC DNA]</scope>
    <source>
        <strain evidence="8">CECT 7321</strain>
    </source>
</reference>
<keyword evidence="5" id="KW-0106">Calcium</keyword>
<dbReference type="RefSeq" id="WP_050673445.1">
    <property type="nucleotide sequence ID" value="NZ_CVRL01000025.1"/>
</dbReference>
<dbReference type="PIRSF" id="PIRSF001227">
    <property type="entry name" value="Pen_acylase"/>
    <property type="match status" value="1"/>
</dbReference>
<dbReference type="InterPro" id="IPR014395">
    <property type="entry name" value="Pen/GL7ACA/AHL_acylase"/>
</dbReference>
<dbReference type="STRING" id="481446.NIT7645_01240"/>
<dbReference type="Pfam" id="PF01804">
    <property type="entry name" value="Penicil_amidase"/>
    <property type="match status" value="1"/>
</dbReference>
<evidence type="ECO:0000256" key="1">
    <source>
        <dbReference type="ARBA" id="ARBA00006586"/>
    </source>
</evidence>
<feature type="binding site" evidence="5">
    <location>
        <position position="338"/>
    </location>
    <ligand>
        <name>Ca(2+)</name>
        <dbReference type="ChEBI" id="CHEBI:29108"/>
    </ligand>
</feature>
<dbReference type="Gene3D" id="3.60.20.10">
    <property type="entry name" value="Glutamine Phosphoribosylpyrophosphate, subunit 1, domain 1"/>
    <property type="match status" value="1"/>
</dbReference>
<dbReference type="InterPro" id="IPR023343">
    <property type="entry name" value="Penicillin_amidase_dom1"/>
</dbReference>
<keyword evidence="6" id="KW-1133">Transmembrane helix</keyword>
<dbReference type="PANTHER" id="PTHR34218">
    <property type="entry name" value="PEPTIDASE S45 PENICILLIN AMIDASE"/>
    <property type="match status" value="1"/>
</dbReference>
<keyword evidence="2 7" id="KW-0378">Hydrolase</keyword>
<comment type="similarity">
    <text evidence="1">Belongs to the peptidase S45 family.</text>
</comment>
<name>A0A0H5D2C0_9RHOB</name>
<evidence type="ECO:0000256" key="6">
    <source>
        <dbReference type="SAM" id="Phobius"/>
    </source>
</evidence>